<proteinExistence type="predicted"/>
<dbReference type="InterPro" id="IPR006311">
    <property type="entry name" value="TAT_signal"/>
</dbReference>
<dbReference type="eggNOG" id="ENOG50344SI">
    <property type="taxonomic scope" value="Bacteria"/>
</dbReference>
<dbReference type="Proteomes" id="UP000012040">
    <property type="component" value="Chromosome"/>
</dbReference>
<evidence type="ECO:0000313" key="2">
    <source>
        <dbReference type="EMBL" id="AGH95496.1"/>
    </source>
</evidence>
<dbReference type="OrthoDB" id="5287637at2"/>
<reference evidence="2 3" key="1">
    <citation type="journal article" date="2013" name="ISME J.">
        <title>By their genes ye shall know them: genomic signatures of predatory bacteria.</title>
        <authorList>
            <person name="Pasternak Z."/>
            <person name="Pietrokovski S."/>
            <person name="Rotem O."/>
            <person name="Gophna U."/>
            <person name="Lurie-Weinberger M.N."/>
            <person name="Jurkevitch E."/>
        </authorList>
    </citation>
    <scope>NUCLEOTIDE SEQUENCE [LARGE SCALE GENOMIC DNA]</scope>
    <source>
        <strain evidence="2 3">JSS</strain>
    </source>
</reference>
<name>M4VBW0_9BACT</name>
<feature type="chain" id="PRO_5004060572" description="DUF1501 domain-containing protein" evidence="1">
    <location>
        <begin position="29"/>
        <end position="546"/>
    </location>
</feature>
<dbReference type="PATRIC" id="fig|1184267.3.peg.1298"/>
<dbReference type="PROSITE" id="PS51318">
    <property type="entry name" value="TAT"/>
    <property type="match status" value="1"/>
</dbReference>
<dbReference type="AlphaFoldDB" id="M4VBW0"/>
<dbReference type="STRING" id="1184267.A11Q_1280"/>
<dbReference type="KEGG" id="bex:A11Q_1280"/>
<dbReference type="EMBL" id="CP003537">
    <property type="protein sequence ID" value="AGH95496.1"/>
    <property type="molecule type" value="Genomic_DNA"/>
</dbReference>
<protein>
    <recommendedName>
        <fullName evidence="4">DUF1501 domain-containing protein</fullName>
    </recommendedName>
</protein>
<gene>
    <name evidence="2" type="ORF">A11Q_1280</name>
</gene>
<feature type="signal peptide" evidence="1">
    <location>
        <begin position="1"/>
        <end position="28"/>
    </location>
</feature>
<keyword evidence="3" id="KW-1185">Reference proteome</keyword>
<evidence type="ECO:0000256" key="1">
    <source>
        <dbReference type="SAM" id="SignalP"/>
    </source>
</evidence>
<accession>M4VBW0</accession>
<evidence type="ECO:0008006" key="4">
    <source>
        <dbReference type="Google" id="ProtNLM"/>
    </source>
</evidence>
<dbReference type="RefSeq" id="WP_015469986.1">
    <property type="nucleotide sequence ID" value="NC_020813.1"/>
</dbReference>
<evidence type="ECO:0000313" key="3">
    <source>
        <dbReference type="Proteomes" id="UP000012040"/>
    </source>
</evidence>
<keyword evidence="1" id="KW-0732">Signal</keyword>
<sequence length="546" mass="58349">MSRNNSRRKFLLDATKGLGLLGMSPALAQMVVQSIASQANANSMANVVGSDRIYLYFSLPGGPPRWLFDLPLTPNGTASKYTDSFSHNGLGTFIGASGNSPVVTYKPWYDSTSKYWLPPVWGSKPSGGKFTHTLSNAAFIRGVDLEINNHTLGRYRNQSPIIGGLSVAGVLAQKTGNPFPAVSTGSISNAFKAEKALSPIELNLSVSTSTNPVANIMSYFSGAPASNTLAVKQAFSEFDRYAERNQFIQRGLAEAKDRADALVTLGVKTFTDRWGATYSKYLNLVQEAFTNANTSLFVDNKAIPTPTVASGSNPDPRTRRGDGIFMGNMTDIRAMVNSGTSVANLATTFATVEILVTTGLTQVLTADIGALTGLVYDANGNKMNLTNDQHFIGSLMATLGTTYYYRAILNCTEELIATLKADGLFNRTVIQFGSEFNRNAKADGSGSDHGFLGGSALLISGMIPKTTVVGNIKHDTATAYAGTWGLAELHPLTNKEFPLRINDIAKTVCGMLNVRNVANNGVYVLKTNGSTWESYGPTLGEAKNVA</sequence>
<organism evidence="2 3">
    <name type="scientific">Pseudobdellovibrio exovorus JSS</name>
    <dbReference type="NCBI Taxonomy" id="1184267"/>
    <lineage>
        <taxon>Bacteria</taxon>
        <taxon>Pseudomonadati</taxon>
        <taxon>Bdellovibrionota</taxon>
        <taxon>Bdellovibrionia</taxon>
        <taxon>Bdellovibrionales</taxon>
        <taxon>Pseudobdellovibrionaceae</taxon>
        <taxon>Pseudobdellovibrio</taxon>
    </lineage>
</organism>
<dbReference type="HOGENOM" id="CLU_505948_0_0_7"/>